<reference evidence="6 7" key="1">
    <citation type="journal article" date="2017" name="PLoS Biol.">
        <title>The sea cucumber genome provides insights into morphological evolution and visceral regeneration.</title>
        <authorList>
            <person name="Zhang X."/>
            <person name="Sun L."/>
            <person name="Yuan J."/>
            <person name="Sun Y."/>
            <person name="Gao Y."/>
            <person name="Zhang L."/>
            <person name="Li S."/>
            <person name="Dai H."/>
            <person name="Hamel J.F."/>
            <person name="Liu C."/>
            <person name="Yu Y."/>
            <person name="Liu S."/>
            <person name="Lin W."/>
            <person name="Guo K."/>
            <person name="Jin S."/>
            <person name="Xu P."/>
            <person name="Storey K.B."/>
            <person name="Huan P."/>
            <person name="Zhang T."/>
            <person name="Zhou Y."/>
            <person name="Zhang J."/>
            <person name="Lin C."/>
            <person name="Li X."/>
            <person name="Xing L."/>
            <person name="Huo D."/>
            <person name="Sun M."/>
            <person name="Wang L."/>
            <person name="Mercier A."/>
            <person name="Li F."/>
            <person name="Yang H."/>
            <person name="Xiang J."/>
        </authorList>
    </citation>
    <scope>NUCLEOTIDE SEQUENCE [LARGE SCALE GENOMIC DNA]</scope>
    <source>
        <strain evidence="6">Shaxun</strain>
        <tissue evidence="6">Muscle</tissue>
    </source>
</reference>
<dbReference type="GO" id="GO:0010629">
    <property type="term" value="P:negative regulation of gene expression"/>
    <property type="evidence" value="ECO:0007669"/>
    <property type="project" value="TreeGrafter"/>
</dbReference>
<dbReference type="InterPro" id="IPR051516">
    <property type="entry name" value="SETDB_methyltransferase"/>
</dbReference>
<dbReference type="STRING" id="307972.A0A2G8L847"/>
<keyword evidence="3" id="KW-0175">Coiled coil</keyword>
<comment type="subcellular location">
    <subcellularLocation>
        <location evidence="1">Nucleus</location>
    </subcellularLocation>
</comment>
<organism evidence="6 7">
    <name type="scientific">Stichopus japonicus</name>
    <name type="common">Sea cucumber</name>
    <dbReference type="NCBI Taxonomy" id="307972"/>
    <lineage>
        <taxon>Eukaryota</taxon>
        <taxon>Metazoa</taxon>
        <taxon>Echinodermata</taxon>
        <taxon>Eleutherozoa</taxon>
        <taxon>Echinozoa</taxon>
        <taxon>Holothuroidea</taxon>
        <taxon>Aspidochirotacea</taxon>
        <taxon>Aspidochirotida</taxon>
        <taxon>Stichopodidae</taxon>
        <taxon>Apostichopus</taxon>
    </lineage>
</organism>
<evidence type="ECO:0000256" key="4">
    <source>
        <dbReference type="SAM" id="MobiDB-lite"/>
    </source>
</evidence>
<evidence type="ECO:0000259" key="5">
    <source>
        <dbReference type="Pfam" id="PF18358"/>
    </source>
</evidence>
<dbReference type="AlphaFoldDB" id="A0A2G8L847"/>
<keyword evidence="6" id="KW-0808">Transferase</keyword>
<dbReference type="Gene3D" id="2.30.30.140">
    <property type="match status" value="1"/>
</dbReference>
<proteinExistence type="predicted"/>
<dbReference type="GO" id="GO:0046974">
    <property type="term" value="F:histone H3K9 methyltransferase activity"/>
    <property type="evidence" value="ECO:0007669"/>
    <property type="project" value="TreeGrafter"/>
</dbReference>
<feature type="domain" description="Histone methyltransferase Tudor" evidence="5">
    <location>
        <begin position="471"/>
        <end position="504"/>
    </location>
</feature>
<name>A0A2G8L847_STIJA</name>
<gene>
    <name evidence="6" type="ORF">BSL78_06671</name>
</gene>
<dbReference type="PANTHER" id="PTHR46024">
    <property type="entry name" value="HISTONE-LYSINE N-METHYLTRANSFERASE EGGLESS"/>
    <property type="match status" value="1"/>
</dbReference>
<accession>A0A2G8L847</accession>
<feature type="region of interest" description="Disordered" evidence="4">
    <location>
        <begin position="161"/>
        <end position="196"/>
    </location>
</feature>
<dbReference type="EMBL" id="MRZV01000176">
    <property type="protein sequence ID" value="PIK56427.1"/>
    <property type="molecule type" value="Genomic_DNA"/>
</dbReference>
<dbReference type="Pfam" id="PF18358">
    <property type="entry name" value="Tudor_4"/>
    <property type="match status" value="1"/>
</dbReference>
<evidence type="ECO:0000313" key="6">
    <source>
        <dbReference type="EMBL" id="PIK56427.1"/>
    </source>
</evidence>
<dbReference type="PANTHER" id="PTHR46024:SF1">
    <property type="entry name" value="HISTONE-LYSINE N-METHYLTRANSFERASE EGGLESS"/>
    <property type="match status" value="1"/>
</dbReference>
<evidence type="ECO:0000256" key="3">
    <source>
        <dbReference type="SAM" id="Coils"/>
    </source>
</evidence>
<dbReference type="OrthoDB" id="5792673at2759"/>
<keyword evidence="6" id="KW-0489">Methyltransferase</keyword>
<evidence type="ECO:0000256" key="1">
    <source>
        <dbReference type="ARBA" id="ARBA00004123"/>
    </source>
</evidence>
<dbReference type="GO" id="GO:0070828">
    <property type="term" value="P:heterochromatin organization"/>
    <property type="evidence" value="ECO:0007669"/>
    <property type="project" value="TreeGrafter"/>
</dbReference>
<protein>
    <submittedName>
        <fullName evidence="6">Putative histone-lysine N-methyltransferase SETDB1-like</fullName>
    </submittedName>
</protein>
<dbReference type="InterPro" id="IPR041292">
    <property type="entry name" value="Tudor_4"/>
</dbReference>
<feature type="coiled-coil region" evidence="3">
    <location>
        <begin position="1"/>
        <end position="60"/>
    </location>
</feature>
<evidence type="ECO:0000256" key="2">
    <source>
        <dbReference type="ARBA" id="ARBA00023242"/>
    </source>
</evidence>
<comment type="caution">
    <text evidence="6">The sequence shown here is derived from an EMBL/GenBank/DDBJ whole genome shotgun (WGS) entry which is preliminary data.</text>
</comment>
<dbReference type="GO" id="GO:0005634">
    <property type="term" value="C:nucleus"/>
    <property type="evidence" value="ECO:0007669"/>
    <property type="project" value="UniProtKB-SubCell"/>
</dbReference>
<feature type="compositionally biased region" description="Polar residues" evidence="4">
    <location>
        <begin position="170"/>
        <end position="182"/>
    </location>
</feature>
<dbReference type="GO" id="GO:0032259">
    <property type="term" value="P:methylation"/>
    <property type="evidence" value="ECO:0007669"/>
    <property type="project" value="UniProtKB-KW"/>
</dbReference>
<sequence>MGKLSDDYKKMAKDMEKLDKNCKEVDEMLETQLEEMAKLRANYEEKKTDLLENKQDEKTLFTSKIDESNPWSIHDLYQELKGTSYDTEELIRHKKRKLNGHASVLGKEVIEMHVEDKTLFKSRLHNYNPWPLPDLYEEMGPDDYTVEFLKEKQEKLIKDRKEAAKLEEGSTPSTSKAYTSSTTPPPRAFSKKSTTTVVHRQMSAPAKTSTETVELIETLTTTRERKATREARSSKTFDMEQIQFEYRPNTAEITFCFVWKNGGGIHSCISLRRHDFFVSFFLASFPCPPKGSFILAKWKDNCWFKGGLVDIIKDQKGQEKFKVRIQRDRDMVQIIVSGTQIASIHSAKSSELTIGQRVVDTAFSGFTPLIFSLPLFRRWLQLCSGKRMVMIVSMLESLPRCHDYQPWKISSLFDDATSSICTGREFISSYQNSKNVWDDVEELMSEFVKDYLEQYHLDLGEVMAGIEVKRNSRVMEVDSSLVLMQYTNDAQKEWLYRGSTRLEPVYRFV</sequence>
<dbReference type="Proteomes" id="UP000230750">
    <property type="component" value="Unassembled WGS sequence"/>
</dbReference>
<keyword evidence="2" id="KW-0539">Nucleus</keyword>
<keyword evidence="7" id="KW-1185">Reference proteome</keyword>
<evidence type="ECO:0000313" key="7">
    <source>
        <dbReference type="Proteomes" id="UP000230750"/>
    </source>
</evidence>